<dbReference type="PRINTS" id="PR00081">
    <property type="entry name" value="GDHRDH"/>
</dbReference>
<organism evidence="3 4">
    <name type="scientific">Pollutimonas bauzanensis</name>
    <dbReference type="NCBI Taxonomy" id="658167"/>
    <lineage>
        <taxon>Bacteria</taxon>
        <taxon>Pseudomonadati</taxon>
        <taxon>Pseudomonadota</taxon>
        <taxon>Betaproteobacteria</taxon>
        <taxon>Burkholderiales</taxon>
        <taxon>Alcaligenaceae</taxon>
        <taxon>Pollutimonas</taxon>
    </lineage>
</organism>
<dbReference type="Pfam" id="PF13561">
    <property type="entry name" value="adh_short_C2"/>
    <property type="match status" value="1"/>
</dbReference>
<dbReference type="EMBL" id="FQXE01000020">
    <property type="protein sequence ID" value="SHI28810.1"/>
    <property type="molecule type" value="Genomic_DNA"/>
</dbReference>
<dbReference type="GO" id="GO:0016616">
    <property type="term" value="F:oxidoreductase activity, acting on the CH-OH group of donors, NAD or NADP as acceptor"/>
    <property type="evidence" value="ECO:0007669"/>
    <property type="project" value="TreeGrafter"/>
</dbReference>
<sequence>MSPFTLENKHILITGAAGGIGRELAQICAELGAVLILADRQAPTDLACALRRQGAKAEAIGFDAGDKASIEEAIARLGRIDVLVANAGYCPWDSWDDENWESVLNAVIDVNLAGVIYLTRCVLKKMIAQGSGQMVLVTSVAARMGGLKASPHYVAAKGGVTSFVKWLARVAAPHDIPVNCVAPGATQTAMTENQAISTDGIPMGRMAHPREIALPIAFLCSEGASYISGATLDVNGGVYMN</sequence>
<dbReference type="PANTHER" id="PTHR42760:SF133">
    <property type="entry name" value="3-OXOACYL-[ACYL-CARRIER-PROTEIN] REDUCTASE"/>
    <property type="match status" value="1"/>
</dbReference>
<reference evidence="3 4" key="1">
    <citation type="submission" date="2016-11" db="EMBL/GenBank/DDBJ databases">
        <authorList>
            <person name="Jaros S."/>
            <person name="Januszkiewicz K."/>
            <person name="Wedrychowicz H."/>
        </authorList>
    </citation>
    <scope>NUCLEOTIDE SEQUENCE [LARGE SCALE GENOMIC DNA]</scope>
    <source>
        <strain evidence="3 4">CGMCC 1.10190</strain>
    </source>
</reference>
<dbReference type="CDD" id="cd05233">
    <property type="entry name" value="SDR_c"/>
    <property type="match status" value="1"/>
</dbReference>
<dbReference type="InterPro" id="IPR020904">
    <property type="entry name" value="Sc_DH/Rdtase_CS"/>
</dbReference>
<evidence type="ECO:0000256" key="2">
    <source>
        <dbReference type="ARBA" id="ARBA00023002"/>
    </source>
</evidence>
<gene>
    <name evidence="3" type="ORF">SAMN04488135_12024</name>
</gene>
<protein>
    <submittedName>
        <fullName evidence="3">3-oxoacyl-[acyl-carrier protein] reductase</fullName>
    </submittedName>
</protein>
<dbReference type="OrthoDB" id="8653364at2"/>
<dbReference type="PANTHER" id="PTHR42760">
    <property type="entry name" value="SHORT-CHAIN DEHYDROGENASES/REDUCTASES FAMILY MEMBER"/>
    <property type="match status" value="1"/>
</dbReference>
<dbReference type="PROSITE" id="PS00061">
    <property type="entry name" value="ADH_SHORT"/>
    <property type="match status" value="1"/>
</dbReference>
<dbReference type="SUPFAM" id="SSF51735">
    <property type="entry name" value="NAD(P)-binding Rossmann-fold domains"/>
    <property type="match status" value="1"/>
</dbReference>
<dbReference type="RefSeq" id="WP_073109167.1">
    <property type="nucleotide sequence ID" value="NZ_FQXE01000020.1"/>
</dbReference>
<dbReference type="AlphaFoldDB" id="A0A1M5ZX34"/>
<evidence type="ECO:0000313" key="3">
    <source>
        <dbReference type="EMBL" id="SHI28810.1"/>
    </source>
</evidence>
<dbReference type="Proteomes" id="UP000184226">
    <property type="component" value="Unassembled WGS sequence"/>
</dbReference>
<dbReference type="Gene3D" id="3.40.50.720">
    <property type="entry name" value="NAD(P)-binding Rossmann-like Domain"/>
    <property type="match status" value="1"/>
</dbReference>
<proteinExistence type="inferred from homology"/>
<dbReference type="FunFam" id="3.40.50.720:FF:000084">
    <property type="entry name" value="Short-chain dehydrogenase reductase"/>
    <property type="match status" value="1"/>
</dbReference>
<keyword evidence="2" id="KW-0560">Oxidoreductase</keyword>
<dbReference type="InterPro" id="IPR036291">
    <property type="entry name" value="NAD(P)-bd_dom_sf"/>
</dbReference>
<evidence type="ECO:0000256" key="1">
    <source>
        <dbReference type="ARBA" id="ARBA00006484"/>
    </source>
</evidence>
<dbReference type="PRINTS" id="PR00080">
    <property type="entry name" value="SDRFAMILY"/>
</dbReference>
<keyword evidence="4" id="KW-1185">Reference proteome</keyword>
<evidence type="ECO:0000313" key="4">
    <source>
        <dbReference type="Proteomes" id="UP000184226"/>
    </source>
</evidence>
<dbReference type="InterPro" id="IPR002347">
    <property type="entry name" value="SDR_fam"/>
</dbReference>
<name>A0A1M5ZX34_9BURK</name>
<comment type="similarity">
    <text evidence="1">Belongs to the short-chain dehydrogenases/reductases (SDR) family.</text>
</comment>
<accession>A0A1M5ZX34</accession>
<dbReference type="STRING" id="658167.SAMN04488135_12024"/>